<dbReference type="PANTHER" id="PTHR39203:SF1">
    <property type="entry name" value="CYTOPLASMIC PROTEIN"/>
    <property type="match status" value="1"/>
</dbReference>
<dbReference type="Gene3D" id="3.10.400.10">
    <property type="entry name" value="Sulfate adenylyltransferase"/>
    <property type="match status" value="1"/>
</dbReference>
<dbReference type="RefSeq" id="WP_058217912.1">
    <property type="nucleotide sequence ID" value="NZ_VANM01000011.1"/>
</dbReference>
<evidence type="ECO:0000313" key="2">
    <source>
        <dbReference type="EMBL" id="TRW72241.1"/>
    </source>
</evidence>
<protein>
    <submittedName>
        <fullName evidence="2">ASCH domain-containing protein</fullName>
    </submittedName>
</protein>
<dbReference type="InterPro" id="IPR015947">
    <property type="entry name" value="PUA-like_sf"/>
</dbReference>
<evidence type="ECO:0000313" key="3">
    <source>
        <dbReference type="Proteomes" id="UP000317167"/>
    </source>
</evidence>
<sequence>MNYDDFIQEAGLNPKNFREAFIFGNSIDNITDPELGDELAELVRTGKKSATTSALIEYDMYNEPIPTVDGKFDIVLNSKCEPVAVLTNSKVYQTTFDKVTAEHALKEGEGDLSLSYWRQAHERFFKSHNIFKADMPVICEEYELLYKRDN</sequence>
<dbReference type="InterPro" id="IPR007374">
    <property type="entry name" value="ASCH_domain"/>
</dbReference>
<dbReference type="PIRSF" id="PIRSF021320">
    <property type="entry name" value="DUF984"/>
    <property type="match status" value="1"/>
</dbReference>
<dbReference type="Pfam" id="PF04266">
    <property type="entry name" value="ASCH"/>
    <property type="match status" value="1"/>
</dbReference>
<feature type="domain" description="ASCH" evidence="1">
    <location>
        <begin position="25"/>
        <end position="146"/>
    </location>
</feature>
<gene>
    <name evidence="2" type="ORF">FNJ53_12335</name>
</gene>
<comment type="caution">
    <text evidence="2">The sequence shown here is derived from an EMBL/GenBank/DDBJ whole genome shotgun (WGS) entry which is preliminary data.</text>
</comment>
<dbReference type="EMBL" id="VJWV01000018">
    <property type="protein sequence ID" value="TRW72241.1"/>
    <property type="molecule type" value="Genomic_DNA"/>
</dbReference>
<organism evidence="2 3">
    <name type="scientific">Lactococcus lactis</name>
    <dbReference type="NCBI Taxonomy" id="1358"/>
    <lineage>
        <taxon>Bacteria</taxon>
        <taxon>Bacillati</taxon>
        <taxon>Bacillota</taxon>
        <taxon>Bacilli</taxon>
        <taxon>Lactobacillales</taxon>
        <taxon>Streptococcaceae</taxon>
        <taxon>Lactococcus</taxon>
    </lineage>
</organism>
<accession>A0A552YYA1</accession>
<dbReference type="SMART" id="SM01022">
    <property type="entry name" value="ASCH"/>
    <property type="match status" value="1"/>
</dbReference>
<dbReference type="Proteomes" id="UP000317167">
    <property type="component" value="Unassembled WGS sequence"/>
</dbReference>
<proteinExistence type="predicted"/>
<dbReference type="PANTHER" id="PTHR39203">
    <property type="entry name" value="CYTOPLASMIC PROTEIN-RELATED"/>
    <property type="match status" value="1"/>
</dbReference>
<dbReference type="SUPFAM" id="SSF88697">
    <property type="entry name" value="PUA domain-like"/>
    <property type="match status" value="1"/>
</dbReference>
<dbReference type="InterPro" id="IPR009326">
    <property type="entry name" value="DUF984"/>
</dbReference>
<name>A0A552YYA1_9LACT</name>
<reference evidence="2 3" key="1">
    <citation type="submission" date="2019-07" db="EMBL/GenBank/DDBJ databases">
        <title>Draft genome of 7 Lactococcus lactis strains isolated from an artisanal cheese production.</title>
        <authorList>
            <person name="Biolcati F."/>
            <person name="Bottero M.T."/>
            <person name="Dalmasso A."/>
            <person name="Mcauliffe O."/>
        </authorList>
    </citation>
    <scope>NUCLEOTIDE SEQUENCE [LARGE SCALE GENOMIC DNA]</scope>
    <source>
        <strain evidence="2 3">MRS45.2</strain>
    </source>
</reference>
<dbReference type="CDD" id="cd06553">
    <property type="entry name" value="ASCH_Ef3133_like"/>
    <property type="match status" value="1"/>
</dbReference>
<dbReference type="AlphaFoldDB" id="A0A552YYA1"/>
<evidence type="ECO:0000259" key="1">
    <source>
        <dbReference type="SMART" id="SM01022"/>
    </source>
</evidence>